<organism evidence="2 3">
    <name type="scientific">Pisolithus microcarpus 441</name>
    <dbReference type="NCBI Taxonomy" id="765257"/>
    <lineage>
        <taxon>Eukaryota</taxon>
        <taxon>Fungi</taxon>
        <taxon>Dikarya</taxon>
        <taxon>Basidiomycota</taxon>
        <taxon>Agaricomycotina</taxon>
        <taxon>Agaricomycetes</taxon>
        <taxon>Agaricomycetidae</taxon>
        <taxon>Boletales</taxon>
        <taxon>Sclerodermatineae</taxon>
        <taxon>Pisolithaceae</taxon>
        <taxon>Pisolithus</taxon>
    </lineage>
</organism>
<reference evidence="2 3" key="1">
    <citation type="submission" date="2014-04" db="EMBL/GenBank/DDBJ databases">
        <authorList>
            <consortium name="DOE Joint Genome Institute"/>
            <person name="Kuo A."/>
            <person name="Kohler A."/>
            <person name="Costa M.D."/>
            <person name="Nagy L.G."/>
            <person name="Floudas D."/>
            <person name="Copeland A."/>
            <person name="Barry K.W."/>
            <person name="Cichocki N."/>
            <person name="Veneault-Fourrey C."/>
            <person name="LaButti K."/>
            <person name="Lindquist E.A."/>
            <person name="Lipzen A."/>
            <person name="Lundell T."/>
            <person name="Morin E."/>
            <person name="Murat C."/>
            <person name="Sun H."/>
            <person name="Tunlid A."/>
            <person name="Henrissat B."/>
            <person name="Grigoriev I.V."/>
            <person name="Hibbett D.S."/>
            <person name="Martin F."/>
            <person name="Nordberg H.P."/>
            <person name="Cantor M.N."/>
            <person name="Hua S.X."/>
        </authorList>
    </citation>
    <scope>NUCLEOTIDE SEQUENCE [LARGE SCALE GENOMIC DNA]</scope>
    <source>
        <strain evidence="2 3">441</strain>
    </source>
</reference>
<dbReference type="OrthoDB" id="2671972at2759"/>
<name>A0A0C9YPS3_9AGAM</name>
<evidence type="ECO:0000256" key="1">
    <source>
        <dbReference type="SAM" id="MobiDB-lite"/>
    </source>
</evidence>
<protein>
    <submittedName>
        <fullName evidence="2">Uncharacterized protein</fullName>
    </submittedName>
</protein>
<dbReference type="EMBL" id="KN833876">
    <property type="protein sequence ID" value="KIK15824.1"/>
    <property type="molecule type" value="Genomic_DNA"/>
</dbReference>
<feature type="region of interest" description="Disordered" evidence="1">
    <location>
        <begin position="120"/>
        <end position="147"/>
    </location>
</feature>
<dbReference type="STRING" id="765257.A0A0C9YPS3"/>
<dbReference type="HOGENOM" id="CLU_069664_1_1_1"/>
<gene>
    <name evidence="2" type="ORF">PISMIDRAFT_114541</name>
</gene>
<keyword evidence="3" id="KW-1185">Reference proteome</keyword>
<proteinExistence type="predicted"/>
<accession>A0A0C9YPS3</accession>
<evidence type="ECO:0000313" key="2">
    <source>
        <dbReference type="EMBL" id="KIK15824.1"/>
    </source>
</evidence>
<dbReference type="Proteomes" id="UP000054018">
    <property type="component" value="Unassembled WGS sequence"/>
</dbReference>
<dbReference type="AlphaFoldDB" id="A0A0C9YPS3"/>
<reference evidence="3" key="2">
    <citation type="submission" date="2015-01" db="EMBL/GenBank/DDBJ databases">
        <title>Evolutionary Origins and Diversification of the Mycorrhizal Mutualists.</title>
        <authorList>
            <consortium name="DOE Joint Genome Institute"/>
            <consortium name="Mycorrhizal Genomics Consortium"/>
            <person name="Kohler A."/>
            <person name="Kuo A."/>
            <person name="Nagy L.G."/>
            <person name="Floudas D."/>
            <person name="Copeland A."/>
            <person name="Barry K.W."/>
            <person name="Cichocki N."/>
            <person name="Veneault-Fourrey C."/>
            <person name="LaButti K."/>
            <person name="Lindquist E.A."/>
            <person name="Lipzen A."/>
            <person name="Lundell T."/>
            <person name="Morin E."/>
            <person name="Murat C."/>
            <person name="Riley R."/>
            <person name="Ohm R."/>
            <person name="Sun H."/>
            <person name="Tunlid A."/>
            <person name="Henrissat B."/>
            <person name="Grigoriev I.V."/>
            <person name="Hibbett D.S."/>
            <person name="Martin F."/>
        </authorList>
    </citation>
    <scope>NUCLEOTIDE SEQUENCE [LARGE SCALE GENOMIC DNA]</scope>
    <source>
        <strain evidence="3">441</strain>
    </source>
</reference>
<evidence type="ECO:0000313" key="3">
    <source>
        <dbReference type="Proteomes" id="UP000054018"/>
    </source>
</evidence>
<sequence length="179" mass="20437">MPNKYPSIHFWDCEDWDKYLESPEGQTSKQGTMGCLEDKDSNPPSCKTAKVIHKVLCSGWVELVNQELVPLSWGRLSASAWQFVHGLTENAYPDFKFANNRWKLDYLASTTYPAWQKGSLDNNGKWKQKKGKVPKNEDNNDDDSTEEVGIKWKGLGFKSEELGPGPVKQFRGMWHACSY</sequence>